<reference evidence="2" key="1">
    <citation type="journal article" date="2023" name="Commun. Biol.">
        <title>Genome analysis of Parmales, the sister group of diatoms, reveals the evolutionary specialization of diatoms from phago-mixotrophs to photoautotrophs.</title>
        <authorList>
            <person name="Ban H."/>
            <person name="Sato S."/>
            <person name="Yoshikawa S."/>
            <person name="Yamada K."/>
            <person name="Nakamura Y."/>
            <person name="Ichinomiya M."/>
            <person name="Sato N."/>
            <person name="Blanc-Mathieu R."/>
            <person name="Endo H."/>
            <person name="Kuwata A."/>
            <person name="Ogata H."/>
        </authorList>
    </citation>
    <scope>NUCLEOTIDE SEQUENCE [LARGE SCALE GENOMIC DNA]</scope>
</reference>
<dbReference type="OrthoDB" id="10407488at2759"/>
<name>A0A9W7GG33_9STRA</name>
<evidence type="ECO:0000313" key="2">
    <source>
        <dbReference type="Proteomes" id="UP001165065"/>
    </source>
</evidence>
<dbReference type="AlphaFoldDB" id="A0A9W7GG33"/>
<dbReference type="EMBL" id="BRYA01001473">
    <property type="protein sequence ID" value="GMI44224.1"/>
    <property type="molecule type" value="Genomic_DNA"/>
</dbReference>
<accession>A0A9W7GG33</accession>
<dbReference type="Gene3D" id="1.25.40.20">
    <property type="entry name" value="Ankyrin repeat-containing domain"/>
    <property type="match status" value="1"/>
</dbReference>
<keyword evidence="2" id="KW-1185">Reference proteome</keyword>
<evidence type="ECO:0000313" key="1">
    <source>
        <dbReference type="EMBL" id="GMI44224.1"/>
    </source>
</evidence>
<dbReference type="Proteomes" id="UP001165065">
    <property type="component" value="Unassembled WGS sequence"/>
</dbReference>
<sequence>MSALRSLTSNSGHPANCPCKLLPLKLNSFTLASFGASHLSNKPPRTVPRDGFVSLATDSGGFTPLHYGAQWDKRDTVLHLIQHLKRVNGDGNRYKLERALLYTATPSNTTPLHAAAASGATASLHVMLCAVSSEALAVEASPAISSALPENVLVKAVKEGRSDCFSMLMEFVIRNVGEGSLKRLLAVPGGSGTAKSSFAFWQSYVTEHRELAEMNEAMGSGDAYNKERNYDRVLDLIKFSLFGCSFSDLTVHVVCQPCI</sequence>
<dbReference type="SUPFAM" id="SSF48403">
    <property type="entry name" value="Ankyrin repeat"/>
    <property type="match status" value="1"/>
</dbReference>
<gene>
    <name evidence="1" type="ORF">TrCOL_g3476</name>
</gene>
<protein>
    <submittedName>
        <fullName evidence="1">Uncharacterized protein</fullName>
    </submittedName>
</protein>
<dbReference type="InterPro" id="IPR036770">
    <property type="entry name" value="Ankyrin_rpt-contain_sf"/>
</dbReference>
<proteinExistence type="predicted"/>
<organism evidence="1 2">
    <name type="scientific">Triparma columacea</name>
    <dbReference type="NCBI Taxonomy" id="722753"/>
    <lineage>
        <taxon>Eukaryota</taxon>
        <taxon>Sar</taxon>
        <taxon>Stramenopiles</taxon>
        <taxon>Ochrophyta</taxon>
        <taxon>Bolidophyceae</taxon>
        <taxon>Parmales</taxon>
        <taxon>Triparmaceae</taxon>
        <taxon>Triparma</taxon>
    </lineage>
</organism>
<comment type="caution">
    <text evidence="1">The sequence shown here is derived from an EMBL/GenBank/DDBJ whole genome shotgun (WGS) entry which is preliminary data.</text>
</comment>